<dbReference type="Pfam" id="PF00196">
    <property type="entry name" value="GerE"/>
    <property type="match status" value="1"/>
</dbReference>
<protein>
    <submittedName>
        <fullName evidence="5">LuxR family transcriptional regulator</fullName>
    </submittedName>
</protein>
<keyword evidence="1" id="KW-0805">Transcription regulation</keyword>
<dbReference type="Gene3D" id="1.10.10.10">
    <property type="entry name" value="Winged helix-like DNA-binding domain superfamily/Winged helix DNA-binding domain"/>
    <property type="match status" value="1"/>
</dbReference>
<evidence type="ECO:0000256" key="2">
    <source>
        <dbReference type="ARBA" id="ARBA00023125"/>
    </source>
</evidence>
<dbReference type="Proteomes" id="UP001151234">
    <property type="component" value="Unassembled WGS sequence"/>
</dbReference>
<dbReference type="SUPFAM" id="SSF46894">
    <property type="entry name" value="C-terminal effector domain of the bipartite response regulators"/>
    <property type="match status" value="1"/>
</dbReference>
<dbReference type="PROSITE" id="PS50043">
    <property type="entry name" value="HTH_LUXR_2"/>
    <property type="match status" value="1"/>
</dbReference>
<dbReference type="InterPro" id="IPR036693">
    <property type="entry name" value="TF_LuxR_autoind-bd_dom_sf"/>
</dbReference>
<keyword evidence="3" id="KW-0804">Transcription</keyword>
<evidence type="ECO:0000313" key="5">
    <source>
        <dbReference type="EMBL" id="MDA5401310.1"/>
    </source>
</evidence>
<sequence>METAVIIEFLEIIDQMDSQAEVIERLESILVKYGFEYYGLVRRPMVLDDPLSLILASRWPEGWPRRYLRKKYSLIDPTVRYLGHARRGFNWKQAIPAFEADPHWNRMQRMMADARNHGLEGGYNFPVHGRQGLLGCLSVGGKPVDLSVGDMIEFEALAKAVFWRILELVDPKTHEDLSSAVEVSLTQREMEALLYLADGLTSIEIAQVLELSNHTVDWYMNALQQKLKAKNRQHAVAIGFRLGLLS</sequence>
<dbReference type="SMART" id="SM00421">
    <property type="entry name" value="HTH_LUXR"/>
    <property type="match status" value="1"/>
</dbReference>
<evidence type="ECO:0000313" key="6">
    <source>
        <dbReference type="Proteomes" id="UP001151234"/>
    </source>
</evidence>
<dbReference type="InterPro" id="IPR036388">
    <property type="entry name" value="WH-like_DNA-bd_sf"/>
</dbReference>
<dbReference type="InterPro" id="IPR005143">
    <property type="entry name" value="TF_LuxR_autoind-bd_dom"/>
</dbReference>
<evidence type="ECO:0000256" key="1">
    <source>
        <dbReference type="ARBA" id="ARBA00023015"/>
    </source>
</evidence>
<gene>
    <name evidence="5" type="ORF">OQ273_22245</name>
</gene>
<reference evidence="5" key="1">
    <citation type="submission" date="2022-11" db="EMBL/GenBank/DDBJ databases">
        <title>Draft genome sequence of Hoeflea poritis E7-10 and Hoeflea prorocentri PM5-8, separated from scleractinian coral Porites lutea and marine dinoflagellate.</title>
        <authorList>
            <person name="Zhang G."/>
            <person name="Wei Q."/>
            <person name="Cai L."/>
        </authorList>
    </citation>
    <scope>NUCLEOTIDE SEQUENCE</scope>
    <source>
        <strain evidence="5">PM5-8</strain>
    </source>
</reference>
<dbReference type="GO" id="GO:0006355">
    <property type="term" value="P:regulation of DNA-templated transcription"/>
    <property type="evidence" value="ECO:0007669"/>
    <property type="project" value="InterPro"/>
</dbReference>
<dbReference type="PRINTS" id="PR00038">
    <property type="entry name" value="HTHLUXR"/>
</dbReference>
<name>A0A9X3UN93_9HYPH</name>
<keyword evidence="6" id="KW-1185">Reference proteome</keyword>
<dbReference type="PANTHER" id="PTHR44688:SF25">
    <property type="entry name" value="HTH LUXR-TYPE DOMAIN-CONTAINING PROTEIN"/>
    <property type="match status" value="1"/>
</dbReference>
<dbReference type="EMBL" id="JAPJZI010000002">
    <property type="protein sequence ID" value="MDA5401310.1"/>
    <property type="molecule type" value="Genomic_DNA"/>
</dbReference>
<feature type="domain" description="HTH luxR-type" evidence="4">
    <location>
        <begin position="178"/>
        <end position="243"/>
    </location>
</feature>
<dbReference type="CDD" id="cd06170">
    <property type="entry name" value="LuxR_C_like"/>
    <property type="match status" value="1"/>
</dbReference>
<dbReference type="PROSITE" id="PS00622">
    <property type="entry name" value="HTH_LUXR_1"/>
    <property type="match status" value="1"/>
</dbReference>
<proteinExistence type="predicted"/>
<evidence type="ECO:0000256" key="3">
    <source>
        <dbReference type="ARBA" id="ARBA00023163"/>
    </source>
</evidence>
<organism evidence="5 6">
    <name type="scientific">Hoeflea prorocentri</name>
    <dbReference type="NCBI Taxonomy" id="1922333"/>
    <lineage>
        <taxon>Bacteria</taxon>
        <taxon>Pseudomonadati</taxon>
        <taxon>Pseudomonadota</taxon>
        <taxon>Alphaproteobacteria</taxon>
        <taxon>Hyphomicrobiales</taxon>
        <taxon>Rhizobiaceae</taxon>
        <taxon>Hoeflea</taxon>
    </lineage>
</organism>
<dbReference type="RefSeq" id="WP_267993301.1">
    <property type="nucleotide sequence ID" value="NZ_JAPJZI010000002.1"/>
</dbReference>
<keyword evidence="2" id="KW-0238">DNA-binding</keyword>
<evidence type="ECO:0000259" key="4">
    <source>
        <dbReference type="PROSITE" id="PS50043"/>
    </source>
</evidence>
<accession>A0A9X3UN93</accession>
<dbReference type="GO" id="GO:0003677">
    <property type="term" value="F:DNA binding"/>
    <property type="evidence" value="ECO:0007669"/>
    <property type="project" value="UniProtKB-KW"/>
</dbReference>
<dbReference type="AlphaFoldDB" id="A0A9X3UN93"/>
<dbReference type="InterPro" id="IPR000792">
    <property type="entry name" value="Tscrpt_reg_LuxR_C"/>
</dbReference>
<dbReference type="SUPFAM" id="SSF75516">
    <property type="entry name" value="Pheromone-binding domain of LuxR-like quorum-sensing transcription factors"/>
    <property type="match status" value="1"/>
</dbReference>
<comment type="caution">
    <text evidence="5">The sequence shown here is derived from an EMBL/GenBank/DDBJ whole genome shotgun (WGS) entry which is preliminary data.</text>
</comment>
<dbReference type="Gene3D" id="3.30.450.80">
    <property type="entry name" value="Transcription factor LuxR-like, autoinducer-binding domain"/>
    <property type="match status" value="1"/>
</dbReference>
<dbReference type="Pfam" id="PF03472">
    <property type="entry name" value="Autoind_bind"/>
    <property type="match status" value="1"/>
</dbReference>
<dbReference type="InterPro" id="IPR016032">
    <property type="entry name" value="Sig_transdc_resp-reg_C-effctor"/>
</dbReference>
<dbReference type="PANTHER" id="PTHR44688">
    <property type="entry name" value="DNA-BINDING TRANSCRIPTIONAL ACTIVATOR DEVR_DOSR"/>
    <property type="match status" value="1"/>
</dbReference>